<reference evidence="1 2" key="1">
    <citation type="journal article" date="2011" name="J. Bacteriol.">
        <title>Complete genome sequence of Polymorphum gilvum SL003B-26A1T, a crude oil-degrading bacterium from oil-polluted saline soil.</title>
        <authorList>
            <person name="Li S.G."/>
            <person name="Tang Y.Q."/>
            <person name="Nie Y."/>
            <person name="Cai M."/>
            <person name="Wu X.L."/>
        </authorList>
    </citation>
    <scope>NUCLEOTIDE SEQUENCE [LARGE SCALE GENOMIC DNA]</scope>
    <source>
        <strain evidence="2">LMG 25793 / CGMCC 1.9160 / SL003B-26A1</strain>
    </source>
</reference>
<dbReference type="InterPro" id="IPR023393">
    <property type="entry name" value="START-like_dom_sf"/>
</dbReference>
<protein>
    <submittedName>
        <fullName evidence="1">MxaD protein</fullName>
    </submittedName>
</protein>
<name>F2IXH2_POLGS</name>
<organism evidence="1 2">
    <name type="scientific">Polymorphum gilvum (strain LMG 25793 / CGMCC 1.9160 / SL003B-26A1)</name>
    <dbReference type="NCBI Taxonomy" id="991905"/>
    <lineage>
        <taxon>Bacteria</taxon>
        <taxon>Pseudomonadati</taxon>
        <taxon>Pseudomonadota</taxon>
        <taxon>Alphaproteobacteria</taxon>
        <taxon>Rhodobacterales</taxon>
        <taxon>Paracoccaceae</taxon>
        <taxon>Polymorphum</taxon>
    </lineage>
</organism>
<evidence type="ECO:0000313" key="2">
    <source>
        <dbReference type="Proteomes" id="UP000008130"/>
    </source>
</evidence>
<dbReference type="HOGENOM" id="CLU_106645_0_0_5"/>
<gene>
    <name evidence="1" type="ordered locus">SL003B_3173</name>
</gene>
<accession>F2IXH2</accession>
<dbReference type="Pfam" id="PF10604">
    <property type="entry name" value="Polyketide_cyc2"/>
    <property type="match status" value="1"/>
</dbReference>
<sequence>MKVVEEVELAATPEVVWQVIGDFHAMAAWHPGVVESRAESGGKVRRLVVPDGAEVVEEQLDCVDAMACRYTILDSPMPLLRHEGLLRVEANGAGSRVVWSCDFDAPEDALDAVAQGMSFVFRSGLASLKATLAG</sequence>
<proteinExistence type="predicted"/>
<dbReference type="Proteomes" id="UP000008130">
    <property type="component" value="Chromosome"/>
</dbReference>
<dbReference type="RefSeq" id="WP_013653906.1">
    <property type="nucleotide sequence ID" value="NC_015259.1"/>
</dbReference>
<dbReference type="AlphaFoldDB" id="F2IXH2"/>
<dbReference type="EMBL" id="CP002568">
    <property type="protein sequence ID" value="ADZ71594.1"/>
    <property type="molecule type" value="Genomic_DNA"/>
</dbReference>
<dbReference type="eggNOG" id="COG3427">
    <property type="taxonomic scope" value="Bacteria"/>
</dbReference>
<keyword evidence="2" id="KW-1185">Reference proteome</keyword>
<dbReference type="InterPro" id="IPR019587">
    <property type="entry name" value="Polyketide_cyclase/dehydratase"/>
</dbReference>
<dbReference type="PANTHER" id="PTHR39332">
    <property type="entry name" value="BLL4707 PROTEIN"/>
    <property type="match status" value="1"/>
</dbReference>
<dbReference type="KEGG" id="pgv:SL003B_3173"/>
<evidence type="ECO:0000313" key="1">
    <source>
        <dbReference type="EMBL" id="ADZ71594.1"/>
    </source>
</evidence>
<dbReference type="OrthoDB" id="1364128at2"/>
<dbReference type="STRING" id="991905.SL003B_3173"/>
<dbReference type="PANTHER" id="PTHR39332:SF7">
    <property type="entry name" value="SRPBCC FAMILY PROTEIN"/>
    <property type="match status" value="1"/>
</dbReference>
<dbReference type="CDD" id="cd07821">
    <property type="entry name" value="PYR_PYL_RCAR_like"/>
    <property type="match status" value="1"/>
</dbReference>
<dbReference type="SUPFAM" id="SSF55961">
    <property type="entry name" value="Bet v1-like"/>
    <property type="match status" value="1"/>
</dbReference>
<dbReference type="Gene3D" id="3.30.530.20">
    <property type="match status" value="1"/>
</dbReference>